<reference evidence="4 5" key="1">
    <citation type="submission" date="2022-08" db="EMBL/GenBank/DDBJ databases">
        <title>Reclassification of Massilia species as members of the genera Telluria, Duganella, Pseudoduganella, Mokoshia gen. nov. and Zemynaea gen. nov. using orthogonal and non-orthogonal genome-based approaches.</title>
        <authorList>
            <person name="Bowman J.P."/>
        </authorList>
    </citation>
    <scope>NUCLEOTIDE SEQUENCE [LARGE SCALE GENOMIC DNA]</scope>
    <source>
        <strain evidence="4 5">LMG 28164</strain>
    </source>
</reference>
<dbReference type="RefSeq" id="WP_258845882.1">
    <property type="nucleotide sequence ID" value="NZ_JANUGX010000014.1"/>
</dbReference>
<dbReference type="EMBL" id="JANUGX010000014">
    <property type="protein sequence ID" value="MCS0590105.1"/>
    <property type="molecule type" value="Genomic_DNA"/>
</dbReference>
<keyword evidence="5" id="KW-1185">Reference proteome</keyword>
<proteinExistence type="predicted"/>
<organism evidence="4 5">
    <name type="scientific">Massilia norwichensis</name>
    <dbReference type="NCBI Taxonomy" id="1442366"/>
    <lineage>
        <taxon>Bacteria</taxon>
        <taxon>Pseudomonadati</taxon>
        <taxon>Pseudomonadota</taxon>
        <taxon>Betaproteobacteria</taxon>
        <taxon>Burkholderiales</taxon>
        <taxon>Oxalobacteraceae</taxon>
        <taxon>Telluria group</taxon>
        <taxon>Massilia</taxon>
    </lineage>
</organism>
<dbReference type="InterPro" id="IPR050090">
    <property type="entry name" value="Tyrosine_recombinase_XerCD"/>
</dbReference>
<dbReference type="InterPro" id="IPR011010">
    <property type="entry name" value="DNA_brk_join_enz"/>
</dbReference>
<dbReference type="Proteomes" id="UP001205560">
    <property type="component" value="Unassembled WGS sequence"/>
</dbReference>
<feature type="domain" description="Tyr recombinase" evidence="3">
    <location>
        <begin position="69"/>
        <end position="253"/>
    </location>
</feature>
<accession>A0ABT2A7D3</accession>
<dbReference type="CDD" id="cd00796">
    <property type="entry name" value="INT_Rci_Hp1_C"/>
    <property type="match status" value="1"/>
</dbReference>
<dbReference type="PANTHER" id="PTHR30349">
    <property type="entry name" value="PHAGE INTEGRASE-RELATED"/>
    <property type="match status" value="1"/>
</dbReference>
<dbReference type="SUPFAM" id="SSF56349">
    <property type="entry name" value="DNA breaking-rejoining enzymes"/>
    <property type="match status" value="1"/>
</dbReference>
<dbReference type="InterPro" id="IPR002104">
    <property type="entry name" value="Integrase_catalytic"/>
</dbReference>
<name>A0ABT2A7D3_9BURK</name>
<dbReference type="PANTHER" id="PTHR30349:SF94">
    <property type="entry name" value="INTEGRASE_RECOMBINASE HI_1414-RELATED"/>
    <property type="match status" value="1"/>
</dbReference>
<evidence type="ECO:0000256" key="2">
    <source>
        <dbReference type="ARBA" id="ARBA00023172"/>
    </source>
</evidence>
<dbReference type="Gene3D" id="1.10.443.10">
    <property type="entry name" value="Intergrase catalytic core"/>
    <property type="match status" value="1"/>
</dbReference>
<keyword evidence="1" id="KW-0229">DNA integration</keyword>
<evidence type="ECO:0000259" key="3">
    <source>
        <dbReference type="PROSITE" id="PS51898"/>
    </source>
</evidence>
<dbReference type="PROSITE" id="PS51898">
    <property type="entry name" value="TYR_RECOMBINASE"/>
    <property type="match status" value="1"/>
</dbReference>
<keyword evidence="2" id="KW-0233">DNA recombination</keyword>
<evidence type="ECO:0000313" key="5">
    <source>
        <dbReference type="Proteomes" id="UP001205560"/>
    </source>
</evidence>
<evidence type="ECO:0000256" key="1">
    <source>
        <dbReference type="ARBA" id="ARBA00022908"/>
    </source>
</evidence>
<evidence type="ECO:0000313" key="4">
    <source>
        <dbReference type="EMBL" id="MCS0590105.1"/>
    </source>
</evidence>
<comment type="caution">
    <text evidence="4">The sequence shown here is derived from an EMBL/GenBank/DDBJ whole genome shotgun (WGS) entry which is preliminary data.</text>
</comment>
<dbReference type="InterPro" id="IPR013762">
    <property type="entry name" value="Integrase-like_cat_sf"/>
</dbReference>
<sequence length="253" mass="29192">MKRIDHLAPGTIRKRQGALARCFDWMTRKHAEIMAQNPLRLLKRGFASYTEADSEALAAHGKKVRVDEERDRRLADDEEAKIVAYLQDRADERLLFELALHTAMRMRECYTLHSAQVNLVKRTIFLERTKNGSSRQVPLPTPMVALLSEYVSKHRETIANRGDRLLPFWDGNLDVQALDVATRNLSIRFARIFRLAGVPGLHFHDLRHEATCRLYERTTLSDVLIAKITGHKDIRMLRRYASLRGSDLAAHLW</sequence>
<protein>
    <submittedName>
        <fullName evidence="4">Site-specific integrase</fullName>
    </submittedName>
</protein>
<gene>
    <name evidence="4" type="ORF">NX782_12910</name>
</gene>
<dbReference type="Pfam" id="PF00589">
    <property type="entry name" value="Phage_integrase"/>
    <property type="match status" value="1"/>
</dbReference>